<proteinExistence type="predicted"/>
<dbReference type="Pfam" id="PF15158">
    <property type="entry name" value="TMEM249"/>
    <property type="match status" value="1"/>
</dbReference>
<organism evidence="3 4">
    <name type="scientific">Odocoileus virginianus</name>
    <name type="common">White-tailed deer</name>
    <dbReference type="NCBI Taxonomy" id="9874"/>
    <lineage>
        <taxon>Eukaryota</taxon>
        <taxon>Metazoa</taxon>
        <taxon>Chordata</taxon>
        <taxon>Craniata</taxon>
        <taxon>Vertebrata</taxon>
        <taxon>Euteleostomi</taxon>
        <taxon>Mammalia</taxon>
        <taxon>Eutheria</taxon>
        <taxon>Laurasiatheria</taxon>
        <taxon>Artiodactyla</taxon>
        <taxon>Ruminantia</taxon>
        <taxon>Pecora</taxon>
        <taxon>Cervidae</taxon>
        <taxon>Odocoileinae</taxon>
        <taxon>Odocoileus</taxon>
    </lineage>
</organism>
<protein>
    <submittedName>
        <fullName evidence="4">Cation channel sperm-associated auxiliary subunit TMEM249</fullName>
    </submittedName>
</protein>
<name>A0ABM4HXU4_ODOVR</name>
<keyword evidence="2" id="KW-1133">Transmembrane helix</keyword>
<dbReference type="PANTHER" id="PTHR35442">
    <property type="entry name" value="TRANSMEMBRANE PROTEIN 249"/>
    <property type="match status" value="1"/>
</dbReference>
<gene>
    <name evidence="4" type="primary">TMEM249</name>
</gene>
<dbReference type="InterPro" id="IPR027861">
    <property type="entry name" value="TMEM249"/>
</dbReference>
<dbReference type="RefSeq" id="XP_070320388.1">
    <property type="nucleotide sequence ID" value="XM_070464287.1"/>
</dbReference>
<evidence type="ECO:0000313" key="4">
    <source>
        <dbReference type="RefSeq" id="XP_070320388.1"/>
    </source>
</evidence>
<feature type="transmembrane region" description="Helical" evidence="2">
    <location>
        <begin position="259"/>
        <end position="276"/>
    </location>
</feature>
<reference evidence="4" key="1">
    <citation type="submission" date="2025-08" db="UniProtKB">
        <authorList>
            <consortium name="RefSeq"/>
        </authorList>
    </citation>
    <scope>IDENTIFICATION</scope>
    <source>
        <tissue evidence="4">Tongue muscle</tissue>
    </source>
</reference>
<keyword evidence="3" id="KW-1185">Reference proteome</keyword>
<feature type="region of interest" description="Disordered" evidence="1">
    <location>
        <begin position="16"/>
        <end position="107"/>
    </location>
</feature>
<dbReference type="GeneID" id="110131930"/>
<dbReference type="Proteomes" id="UP001652640">
    <property type="component" value="Unplaced"/>
</dbReference>
<evidence type="ECO:0000256" key="2">
    <source>
        <dbReference type="SAM" id="Phobius"/>
    </source>
</evidence>
<feature type="compositionally biased region" description="Low complexity" evidence="1">
    <location>
        <begin position="62"/>
        <end position="74"/>
    </location>
</feature>
<sequence>MGSLWPGRLRPDLALESRLNPPEGAPSPAWGGPFWAGALREHRPAGSTQGCLRRQLRPAPGPSHRSPGHSSPAPADCDTTSGTNYPELLEPGAAQPRRPPGVAPLSSSQSSCSFLTAALEALFSQAPKGRISGLPTTSSGKPFQLWAQGLFCTERSLARRLKNNSFYPFTQQQPNGWTLTSSPGPTWGGLFRARALALPPRAASRSPVSSRVLAAPPPVFVLEYYLDTLWKGTLLFIVCILLISFGLVSEVQKQETWGFPAYGVGVGLWLMISSLPRRRLVLNHARGVYHFSIQGRTVCQGPMHLVYVRLALNSDAYRRCFFQLVLCGHKLEPLVLVQLSERYEQMEYLGRYIARKLNINYFDCLAMSYRHVVRHWPLGTAFSPGIVLRKTGAYDGGNPQWDPDV</sequence>
<keyword evidence="2" id="KW-0472">Membrane</keyword>
<keyword evidence="2" id="KW-0812">Transmembrane</keyword>
<accession>A0ABM4HXU4</accession>
<feature type="transmembrane region" description="Helical" evidence="2">
    <location>
        <begin position="229"/>
        <end position="247"/>
    </location>
</feature>
<evidence type="ECO:0000256" key="1">
    <source>
        <dbReference type="SAM" id="MobiDB-lite"/>
    </source>
</evidence>
<evidence type="ECO:0000313" key="3">
    <source>
        <dbReference type="Proteomes" id="UP001652640"/>
    </source>
</evidence>
<dbReference type="PANTHER" id="PTHR35442:SF1">
    <property type="entry name" value="CATION CHANNEL SPERM-ASSOCIATED AUXILIARY SUBUNIT TMEM249"/>
    <property type="match status" value="1"/>
</dbReference>